<dbReference type="GO" id="GO:0006493">
    <property type="term" value="P:protein O-linked glycosylation"/>
    <property type="evidence" value="ECO:0007669"/>
    <property type="project" value="TreeGrafter"/>
</dbReference>
<dbReference type="PANTHER" id="PTHR11675">
    <property type="entry name" value="N-ACETYLGALACTOSAMINYLTRANSFERASE"/>
    <property type="match status" value="1"/>
</dbReference>
<dbReference type="Pfam" id="PF00535">
    <property type="entry name" value="Glycos_transf_2"/>
    <property type="match status" value="1"/>
</dbReference>
<dbReference type="EMBL" id="BLXT01003778">
    <property type="protein sequence ID" value="GFO06547.1"/>
    <property type="molecule type" value="Genomic_DNA"/>
</dbReference>
<keyword evidence="1" id="KW-1015">Disulfide bond</keyword>
<dbReference type="GO" id="GO:0005794">
    <property type="term" value="C:Golgi apparatus"/>
    <property type="evidence" value="ECO:0007669"/>
    <property type="project" value="TreeGrafter"/>
</dbReference>
<evidence type="ECO:0000256" key="1">
    <source>
        <dbReference type="ARBA" id="ARBA00023157"/>
    </source>
</evidence>
<sequence>MRRVTLVRFMKRSLFFLPAIWLLYVVTEIAVNSNTSDSRKPWLQEEWKKADELRALAMKDVVKRDSSDEIREILNDKAIVEKKVGTEEVKESAHHTEIKTEEAHPEGMQLHKLAEMGGRLVKKKKPEDFESVEFPTFNDNKDWNGPGEGGKPYVIELKNLTADEKSKYNLGWSLNSFNQYASDIISIHRTLPDGRSDACKEQAKEYIATTNMLEISVVIIFHNEAFSVLLRSVHSILSRTPEHLLREIILVDDLSTHADLKQPLEKYFNDFPKVHIVRATKRQGLTRARLLGYFVSTAPVLVFLDSHIECFPMWAEPLLYRIHQEPTAVVFPSIEVIDPEHLSLEANQFVSQNGIFMFKDLTFNWQNIPEFETKKRKSPADPLRITTSILMAFFIPPLQKKKDWAEPLLQRIHEDSQAVPYPNIEIIRDDSLGLGTTIAGSRAIFAWKDLTFQWEFLPQYEKDRRKNDADPIRFWFILSMRS</sequence>
<dbReference type="InterPro" id="IPR001173">
    <property type="entry name" value="Glyco_trans_2-like"/>
</dbReference>
<proteinExistence type="predicted"/>
<organism evidence="3 4">
    <name type="scientific">Plakobranchus ocellatus</name>
    <dbReference type="NCBI Taxonomy" id="259542"/>
    <lineage>
        <taxon>Eukaryota</taxon>
        <taxon>Metazoa</taxon>
        <taxon>Spiralia</taxon>
        <taxon>Lophotrochozoa</taxon>
        <taxon>Mollusca</taxon>
        <taxon>Gastropoda</taxon>
        <taxon>Heterobranchia</taxon>
        <taxon>Euthyneura</taxon>
        <taxon>Panpulmonata</taxon>
        <taxon>Sacoglossa</taxon>
        <taxon>Placobranchoidea</taxon>
        <taxon>Plakobranchidae</taxon>
        <taxon>Plakobranchus</taxon>
    </lineage>
</organism>
<evidence type="ECO:0000313" key="4">
    <source>
        <dbReference type="Proteomes" id="UP000735302"/>
    </source>
</evidence>
<dbReference type="PANTHER" id="PTHR11675:SF131">
    <property type="entry name" value="POLYPEPTIDE N-ACETYLGALACTOSAMINYLTRANSFERASE 9-RELATED"/>
    <property type="match status" value="1"/>
</dbReference>
<evidence type="ECO:0000313" key="3">
    <source>
        <dbReference type="EMBL" id="GFO06547.1"/>
    </source>
</evidence>
<dbReference type="AlphaFoldDB" id="A0AAV4AH19"/>
<dbReference type="SUPFAM" id="SSF53448">
    <property type="entry name" value="Nucleotide-diphospho-sugar transferases"/>
    <property type="match status" value="1"/>
</dbReference>
<name>A0AAV4AH19_9GAST</name>
<dbReference type="Gene3D" id="3.90.550.10">
    <property type="entry name" value="Spore Coat Polysaccharide Biosynthesis Protein SpsA, Chain A"/>
    <property type="match status" value="2"/>
</dbReference>
<dbReference type="Proteomes" id="UP000735302">
    <property type="component" value="Unassembled WGS sequence"/>
</dbReference>
<protein>
    <submittedName>
        <fullName evidence="3">Polypeptide n-acetylgalactosaminyltransferase</fullName>
    </submittedName>
</protein>
<accession>A0AAV4AH19</accession>
<reference evidence="3 4" key="1">
    <citation type="journal article" date="2021" name="Elife">
        <title>Chloroplast acquisition without the gene transfer in kleptoplastic sea slugs, Plakobranchus ocellatus.</title>
        <authorList>
            <person name="Maeda T."/>
            <person name="Takahashi S."/>
            <person name="Yoshida T."/>
            <person name="Shimamura S."/>
            <person name="Takaki Y."/>
            <person name="Nagai Y."/>
            <person name="Toyoda A."/>
            <person name="Suzuki Y."/>
            <person name="Arimoto A."/>
            <person name="Ishii H."/>
            <person name="Satoh N."/>
            <person name="Nishiyama T."/>
            <person name="Hasebe M."/>
            <person name="Maruyama T."/>
            <person name="Minagawa J."/>
            <person name="Obokata J."/>
            <person name="Shigenobu S."/>
        </authorList>
    </citation>
    <scope>NUCLEOTIDE SEQUENCE [LARGE SCALE GENOMIC DNA]</scope>
</reference>
<dbReference type="GO" id="GO:0004653">
    <property type="term" value="F:polypeptide N-acetylgalactosaminyltransferase activity"/>
    <property type="evidence" value="ECO:0007669"/>
    <property type="project" value="TreeGrafter"/>
</dbReference>
<dbReference type="InterPro" id="IPR029044">
    <property type="entry name" value="Nucleotide-diphossugar_trans"/>
</dbReference>
<evidence type="ECO:0000259" key="2">
    <source>
        <dbReference type="Pfam" id="PF00535"/>
    </source>
</evidence>
<feature type="domain" description="Glycosyltransferase 2-like" evidence="2">
    <location>
        <begin position="216"/>
        <end position="389"/>
    </location>
</feature>
<keyword evidence="4" id="KW-1185">Reference proteome</keyword>
<comment type="caution">
    <text evidence="3">The sequence shown here is derived from an EMBL/GenBank/DDBJ whole genome shotgun (WGS) entry which is preliminary data.</text>
</comment>
<gene>
    <name evidence="3" type="ORF">PoB_003305200</name>
</gene>